<feature type="compositionally biased region" description="Basic and acidic residues" evidence="1">
    <location>
        <begin position="673"/>
        <end position="704"/>
    </location>
</feature>
<organism evidence="2 3">
    <name type="scientific">Lentinus tigrinus ALCF2SS1-6</name>
    <dbReference type="NCBI Taxonomy" id="1328759"/>
    <lineage>
        <taxon>Eukaryota</taxon>
        <taxon>Fungi</taxon>
        <taxon>Dikarya</taxon>
        <taxon>Basidiomycota</taxon>
        <taxon>Agaricomycotina</taxon>
        <taxon>Agaricomycetes</taxon>
        <taxon>Polyporales</taxon>
        <taxon>Polyporaceae</taxon>
        <taxon>Lentinus</taxon>
    </lineage>
</organism>
<feature type="compositionally biased region" description="Polar residues" evidence="1">
    <location>
        <begin position="392"/>
        <end position="403"/>
    </location>
</feature>
<dbReference type="Proteomes" id="UP000313359">
    <property type="component" value="Unassembled WGS sequence"/>
</dbReference>
<feature type="compositionally biased region" description="Basic and acidic residues" evidence="1">
    <location>
        <begin position="429"/>
        <end position="443"/>
    </location>
</feature>
<feature type="compositionally biased region" description="Basic and acidic residues" evidence="1">
    <location>
        <begin position="591"/>
        <end position="605"/>
    </location>
</feature>
<keyword evidence="3" id="KW-1185">Reference proteome</keyword>
<feature type="compositionally biased region" description="Polar residues" evidence="1">
    <location>
        <begin position="355"/>
        <end position="364"/>
    </location>
</feature>
<dbReference type="AlphaFoldDB" id="A0A5C2RP17"/>
<gene>
    <name evidence="2" type="ORF">L227DRAFT_403059</name>
</gene>
<dbReference type="EMBL" id="ML122325">
    <property type="protein sequence ID" value="RPD53283.1"/>
    <property type="molecule type" value="Genomic_DNA"/>
</dbReference>
<feature type="compositionally biased region" description="Basic and acidic residues" evidence="1">
    <location>
        <begin position="482"/>
        <end position="492"/>
    </location>
</feature>
<feature type="compositionally biased region" description="Basic and acidic residues" evidence="1">
    <location>
        <begin position="636"/>
        <end position="647"/>
    </location>
</feature>
<feature type="compositionally biased region" description="Basic and acidic residues" evidence="1">
    <location>
        <begin position="241"/>
        <end position="251"/>
    </location>
</feature>
<accession>A0A5C2RP17</accession>
<dbReference type="OrthoDB" id="3268823at2759"/>
<feature type="compositionally biased region" description="Polar residues" evidence="1">
    <location>
        <begin position="252"/>
        <end position="273"/>
    </location>
</feature>
<feature type="region of interest" description="Disordered" evidence="1">
    <location>
        <begin position="591"/>
        <end position="613"/>
    </location>
</feature>
<feature type="region of interest" description="Disordered" evidence="1">
    <location>
        <begin position="632"/>
        <end position="734"/>
    </location>
</feature>
<feature type="compositionally biased region" description="Polar residues" evidence="1">
    <location>
        <begin position="285"/>
        <end position="294"/>
    </location>
</feature>
<feature type="region of interest" description="Disordered" evidence="1">
    <location>
        <begin position="518"/>
        <end position="558"/>
    </location>
</feature>
<feature type="region of interest" description="Disordered" evidence="1">
    <location>
        <begin position="1"/>
        <end position="118"/>
    </location>
</feature>
<feature type="compositionally biased region" description="Polar residues" evidence="1">
    <location>
        <begin position="464"/>
        <end position="474"/>
    </location>
</feature>
<evidence type="ECO:0000256" key="1">
    <source>
        <dbReference type="SAM" id="MobiDB-lite"/>
    </source>
</evidence>
<feature type="region of interest" description="Disordered" evidence="1">
    <location>
        <begin position="237"/>
        <end position="502"/>
    </location>
</feature>
<feature type="compositionally biased region" description="Basic and acidic residues" evidence="1">
    <location>
        <begin position="540"/>
        <end position="549"/>
    </location>
</feature>
<evidence type="ECO:0000313" key="3">
    <source>
        <dbReference type="Proteomes" id="UP000313359"/>
    </source>
</evidence>
<feature type="compositionally biased region" description="Basic and acidic residues" evidence="1">
    <location>
        <begin position="378"/>
        <end position="391"/>
    </location>
</feature>
<sequence length="734" mass="75606">MSGIPPHLDTSPGTPSQEWARSTTTAAFARTEPAPALAPGAIPPDANTAQPPSSLAPGSVPPRTGGVSISSANNAQKGAFDPELAHGVPGAYPVTPGDHDPTRQTSLQETAQTAAGQASNFVSSAAQTAAQYLPQGVVDTVSSIMPTSSATKTMNTARASEHDAEHTTSFPSSEVTGAGTAEHVGGVGSLPGFVNESSVPKLPQERTDDERYMTAAGAAAVVAGGAYALKDKIVGSTPSQDEAKQALHETAQKVQNTTQGATQTVQSTAQSAAHTAKHAVPGAHSHSTAITASTLPAHEPFGAQPGDHSSGVGALPGNQSEASVALLPEESAHPQYDSGPIGTSGQVALKPSEEATGNESSLGQARNVAGVGALVGGRNEEGVARLPEERSTTGSGISSTVKPTQEEKGNEAATGQDRHVGGVGALVGDKNEEGVARLPDERSQGSSGFTPVGAVVGSRDEQGKQTVTPSTTDKPSAPAKDSSTHETAKKEMGASGTKGLPNKVSQAFRGVCMLERTGETARQHQLPGDPGTGRFAVETKGGKAGREEQASSTQADQLHATLRPRPHALGGERAWWGGVPLNGERARAELNADADDRDRADEVRCYPRPPSLAVTAPRVSTTSVLITPFQSAGYDTDYHPAEMHPPEQKYQNPSEHAAEGEKSLGATQADQTRPPEEQHPPHSGDAHGQKEKKASFMEKMKGEAKVLLGKIEGKHEKVQQGQKLKSGEAKATSA</sequence>
<feature type="compositionally biased region" description="Basic and acidic residues" evidence="1">
    <location>
        <begin position="404"/>
        <end position="420"/>
    </location>
</feature>
<feature type="compositionally biased region" description="Polar residues" evidence="1">
    <location>
        <begin position="103"/>
        <end position="118"/>
    </location>
</feature>
<feature type="compositionally biased region" description="Low complexity" evidence="1">
    <location>
        <begin position="20"/>
        <end position="46"/>
    </location>
</feature>
<protein>
    <submittedName>
        <fullName evidence="2">Uncharacterized protein</fullName>
    </submittedName>
</protein>
<reference evidence="2" key="1">
    <citation type="journal article" date="2018" name="Genome Biol. Evol.">
        <title>Genomics and development of Lentinus tigrinus, a white-rot wood-decaying mushroom with dimorphic fruiting bodies.</title>
        <authorList>
            <person name="Wu B."/>
            <person name="Xu Z."/>
            <person name="Knudson A."/>
            <person name="Carlson A."/>
            <person name="Chen N."/>
            <person name="Kovaka S."/>
            <person name="LaButti K."/>
            <person name="Lipzen A."/>
            <person name="Pennachio C."/>
            <person name="Riley R."/>
            <person name="Schakwitz W."/>
            <person name="Umezawa K."/>
            <person name="Ohm R.A."/>
            <person name="Grigoriev I.V."/>
            <person name="Nagy L.G."/>
            <person name="Gibbons J."/>
            <person name="Hibbett D."/>
        </authorList>
    </citation>
    <scope>NUCLEOTIDE SEQUENCE [LARGE SCALE GENOMIC DNA]</scope>
    <source>
        <strain evidence="2">ALCF2SS1-6</strain>
    </source>
</reference>
<proteinExistence type="predicted"/>
<feature type="region of interest" description="Disordered" evidence="1">
    <location>
        <begin position="152"/>
        <end position="211"/>
    </location>
</feature>
<evidence type="ECO:0000313" key="2">
    <source>
        <dbReference type="EMBL" id="RPD53283.1"/>
    </source>
</evidence>
<feature type="compositionally biased region" description="Polar residues" evidence="1">
    <location>
        <begin position="67"/>
        <end position="76"/>
    </location>
</feature>
<name>A0A5C2RP17_9APHY</name>